<dbReference type="PROSITE" id="PS50943">
    <property type="entry name" value="HTH_CROC1"/>
    <property type="match status" value="1"/>
</dbReference>
<organism evidence="2 3">
    <name type="scientific">Pseudarthrobacter psychrotolerans</name>
    <dbReference type="NCBI Taxonomy" id="2697569"/>
    <lineage>
        <taxon>Bacteria</taxon>
        <taxon>Bacillati</taxon>
        <taxon>Actinomycetota</taxon>
        <taxon>Actinomycetes</taxon>
        <taxon>Micrococcales</taxon>
        <taxon>Micrococcaceae</taxon>
        <taxon>Pseudarthrobacter</taxon>
    </lineage>
</organism>
<reference evidence="2 3" key="1">
    <citation type="submission" date="2020-01" db="EMBL/GenBank/DDBJ databases">
        <title>Pseudarthrobacter psychrotolerans sp. nov., isolated from antarctic soil.</title>
        <authorList>
            <person name="Shin Y."/>
            <person name="Park W."/>
        </authorList>
    </citation>
    <scope>NUCLEOTIDE SEQUENCE [LARGE SCALE GENOMIC DNA]</scope>
    <source>
        <strain evidence="2 3">YJ56</strain>
    </source>
</reference>
<dbReference type="Gene3D" id="1.10.260.40">
    <property type="entry name" value="lambda repressor-like DNA-binding domains"/>
    <property type="match status" value="1"/>
</dbReference>
<sequence length="243" mass="25709">MQNVVQVAIRDSRFSRRELARRAGVSASTVTRVEKGDIDPTLGMATRILAAAGLQLPSRTDPLCDVRALHAARTILDDGTAYPAADAAMIETLMRWASTDGTPRPRSLAREAGAAAPPPLRSGAVEITSDWNFLRICSAVAATRKGWAASGAPAAARIGAEGTPGPIILYVENPARVASLITRPGSAAVEVLLLPLDGTSEGGAWNDEGIVWADPIQIILDCYGMPATYDLAEELTKDWAQHD</sequence>
<protein>
    <submittedName>
        <fullName evidence="2">Helix-turn-helix domain-containing protein</fullName>
    </submittedName>
</protein>
<evidence type="ECO:0000313" key="3">
    <source>
        <dbReference type="Proteomes" id="UP000464186"/>
    </source>
</evidence>
<dbReference type="InterPro" id="IPR001387">
    <property type="entry name" value="Cro/C1-type_HTH"/>
</dbReference>
<dbReference type="GO" id="GO:0003677">
    <property type="term" value="F:DNA binding"/>
    <property type="evidence" value="ECO:0007669"/>
    <property type="project" value="InterPro"/>
</dbReference>
<keyword evidence="3" id="KW-1185">Reference proteome</keyword>
<dbReference type="EMBL" id="CP047898">
    <property type="protein sequence ID" value="QHK20182.1"/>
    <property type="molecule type" value="Genomic_DNA"/>
</dbReference>
<proteinExistence type="predicted"/>
<evidence type="ECO:0000259" key="1">
    <source>
        <dbReference type="PROSITE" id="PS50943"/>
    </source>
</evidence>
<dbReference type="Proteomes" id="UP000464186">
    <property type="component" value="Chromosome"/>
</dbReference>
<dbReference type="AlphaFoldDB" id="A0A6P1NRM1"/>
<gene>
    <name evidence="2" type="ORF">GU243_11060</name>
</gene>
<dbReference type="InterPro" id="IPR010982">
    <property type="entry name" value="Lambda_DNA-bd_dom_sf"/>
</dbReference>
<dbReference type="SMART" id="SM00530">
    <property type="entry name" value="HTH_XRE"/>
    <property type="match status" value="1"/>
</dbReference>
<dbReference type="Pfam" id="PF13560">
    <property type="entry name" value="HTH_31"/>
    <property type="match status" value="1"/>
</dbReference>
<dbReference type="CDD" id="cd00093">
    <property type="entry name" value="HTH_XRE"/>
    <property type="match status" value="1"/>
</dbReference>
<evidence type="ECO:0000313" key="2">
    <source>
        <dbReference type="EMBL" id="QHK20182.1"/>
    </source>
</evidence>
<name>A0A6P1NRM1_9MICC</name>
<dbReference type="SUPFAM" id="SSF47413">
    <property type="entry name" value="lambda repressor-like DNA-binding domains"/>
    <property type="match status" value="1"/>
</dbReference>
<dbReference type="KEGG" id="psey:GU243_11060"/>
<feature type="domain" description="HTH cro/C1-type" evidence="1">
    <location>
        <begin position="15"/>
        <end position="63"/>
    </location>
</feature>
<accession>A0A6P1NRM1</accession>